<evidence type="ECO:0000256" key="7">
    <source>
        <dbReference type="PIRSR" id="PIRSR606710-2"/>
    </source>
</evidence>
<dbReference type="Proteomes" id="UP001280581">
    <property type="component" value="Unassembled WGS sequence"/>
</dbReference>
<evidence type="ECO:0000256" key="3">
    <source>
        <dbReference type="ARBA" id="ARBA00022801"/>
    </source>
</evidence>
<dbReference type="EMBL" id="WVTA01000006">
    <property type="protein sequence ID" value="KAK3209114.1"/>
    <property type="molecule type" value="Genomic_DNA"/>
</dbReference>
<evidence type="ECO:0000256" key="9">
    <source>
        <dbReference type="SAM" id="SignalP"/>
    </source>
</evidence>
<dbReference type="InterPro" id="IPR023296">
    <property type="entry name" value="Glyco_hydro_beta-prop_sf"/>
</dbReference>
<proteinExistence type="inferred from homology"/>
<comment type="pathway">
    <text evidence="1">Glycan metabolism; L-arabinan degradation.</text>
</comment>
<organism evidence="10 11">
    <name type="scientific">Pseudopithomyces chartarum</name>
    <dbReference type="NCBI Taxonomy" id="1892770"/>
    <lineage>
        <taxon>Eukaryota</taxon>
        <taxon>Fungi</taxon>
        <taxon>Dikarya</taxon>
        <taxon>Ascomycota</taxon>
        <taxon>Pezizomycotina</taxon>
        <taxon>Dothideomycetes</taxon>
        <taxon>Pleosporomycetidae</taxon>
        <taxon>Pleosporales</taxon>
        <taxon>Massarineae</taxon>
        <taxon>Didymosphaeriaceae</taxon>
        <taxon>Pseudopithomyces</taxon>
    </lineage>
</organism>
<sequence length="331" mass="36869">MFLSLLTVFTASVLASPLSLANANPQPRDTACHGIAGPFLRDNFPDPSLTNLDGTWYSFATFNGKDFRGASSKNISSGWERFPSGKLVAIEEATWAVANRMWAPDVMRRTDGKFVMYFTADDKQKPTQQCIGAAISDTINGLYHPVNDFVQCNRSSHGVIDAAWFKDTDGRQYITYKAENPSGRLEIREVAHSGPKEGVQWIGNAVYLLKPRDQGFWDGQNMEAPYIFKRNGIYFLLYSTHWTNNETYDVQYATSKHILGPYTRQKEPLLKSGTKYGCNLVGPGGASFQRFQASKGNTLQMAFHAREKSGGGRMFYTATVHVNGETLEIPA</sequence>
<evidence type="ECO:0000256" key="6">
    <source>
        <dbReference type="PIRSR" id="PIRSR606710-1"/>
    </source>
</evidence>
<evidence type="ECO:0000313" key="10">
    <source>
        <dbReference type="EMBL" id="KAK3209114.1"/>
    </source>
</evidence>
<dbReference type="Pfam" id="PF04616">
    <property type="entry name" value="Glyco_hydro_43"/>
    <property type="match status" value="1"/>
</dbReference>
<comment type="caution">
    <text evidence="10">The sequence shown here is derived from an EMBL/GenBank/DDBJ whole genome shotgun (WGS) entry which is preliminary data.</text>
</comment>
<feature type="active site" description="Proton donor" evidence="6">
    <location>
        <position position="223"/>
    </location>
</feature>
<name>A0AAN6M0P1_9PLEO</name>
<evidence type="ECO:0000256" key="8">
    <source>
        <dbReference type="RuleBase" id="RU361187"/>
    </source>
</evidence>
<keyword evidence="4 8" id="KW-0326">Glycosidase</keyword>
<dbReference type="AlphaFoldDB" id="A0AAN6M0P1"/>
<reference evidence="10 11" key="1">
    <citation type="submission" date="2021-02" db="EMBL/GenBank/DDBJ databases">
        <title>Genome assembly of Pseudopithomyces chartarum.</title>
        <authorList>
            <person name="Jauregui R."/>
            <person name="Singh J."/>
            <person name="Voisey C."/>
        </authorList>
    </citation>
    <scope>NUCLEOTIDE SEQUENCE [LARGE SCALE GENOMIC DNA]</scope>
    <source>
        <strain evidence="10 11">AGR01</strain>
    </source>
</reference>
<dbReference type="PANTHER" id="PTHR43301">
    <property type="entry name" value="ARABINAN ENDO-1,5-ALPHA-L-ARABINOSIDASE"/>
    <property type="match status" value="1"/>
</dbReference>
<feature type="signal peptide" evidence="9">
    <location>
        <begin position="1"/>
        <end position="15"/>
    </location>
</feature>
<dbReference type="PANTHER" id="PTHR43301:SF3">
    <property type="entry name" value="ARABINAN ENDO-1,5-ALPHA-L-ARABINOSIDASE A-RELATED"/>
    <property type="match status" value="1"/>
</dbReference>
<dbReference type="InterPro" id="IPR050727">
    <property type="entry name" value="GH43_arabinanases"/>
</dbReference>
<protein>
    <recommendedName>
        <fullName evidence="5">Endo-1,5-alpha-L-arabinanase A</fullName>
    </recommendedName>
</protein>
<feature type="site" description="Important for catalytic activity, responsible for pKa modulation of the active site Glu and correct orientation of both the proton donor and substrate" evidence="7">
    <location>
        <position position="161"/>
    </location>
</feature>
<dbReference type="GO" id="GO:0005975">
    <property type="term" value="P:carbohydrate metabolic process"/>
    <property type="evidence" value="ECO:0007669"/>
    <property type="project" value="InterPro"/>
</dbReference>
<accession>A0AAN6M0P1</accession>
<dbReference type="CDD" id="cd08999">
    <property type="entry name" value="GH43_ABN-like"/>
    <property type="match status" value="1"/>
</dbReference>
<comment type="similarity">
    <text evidence="2 8">Belongs to the glycosyl hydrolase 43 family.</text>
</comment>
<keyword evidence="9" id="KW-0732">Signal</keyword>
<feature type="chain" id="PRO_5042986121" description="Endo-1,5-alpha-L-arabinanase A" evidence="9">
    <location>
        <begin position="16"/>
        <end position="331"/>
    </location>
</feature>
<dbReference type="Gene3D" id="2.115.10.20">
    <property type="entry name" value="Glycosyl hydrolase domain, family 43"/>
    <property type="match status" value="1"/>
</dbReference>
<evidence type="ECO:0000256" key="4">
    <source>
        <dbReference type="ARBA" id="ARBA00023295"/>
    </source>
</evidence>
<keyword evidence="3 8" id="KW-0378">Hydrolase</keyword>
<dbReference type="InterPro" id="IPR006710">
    <property type="entry name" value="Glyco_hydro_43"/>
</dbReference>
<gene>
    <name evidence="10" type="ORF">GRF29_69g863903</name>
</gene>
<evidence type="ECO:0000256" key="1">
    <source>
        <dbReference type="ARBA" id="ARBA00004834"/>
    </source>
</evidence>
<feature type="active site" description="Proton acceptor" evidence="6">
    <location>
        <position position="46"/>
    </location>
</feature>
<evidence type="ECO:0000256" key="2">
    <source>
        <dbReference type="ARBA" id="ARBA00009865"/>
    </source>
</evidence>
<evidence type="ECO:0000313" key="11">
    <source>
        <dbReference type="Proteomes" id="UP001280581"/>
    </source>
</evidence>
<dbReference type="SUPFAM" id="SSF75005">
    <property type="entry name" value="Arabinanase/levansucrase/invertase"/>
    <property type="match status" value="1"/>
</dbReference>
<dbReference type="GO" id="GO:0004553">
    <property type="term" value="F:hydrolase activity, hydrolyzing O-glycosyl compounds"/>
    <property type="evidence" value="ECO:0007669"/>
    <property type="project" value="InterPro"/>
</dbReference>
<evidence type="ECO:0000256" key="5">
    <source>
        <dbReference type="ARBA" id="ARBA00042202"/>
    </source>
</evidence>
<keyword evidence="11" id="KW-1185">Reference proteome</keyword>